<gene>
    <name evidence="1" type="ORF">BJX66DRAFT_352907</name>
</gene>
<dbReference type="PANTHER" id="PTHR36091:SF1">
    <property type="entry name" value="ALTERED INHERITANCE OF MITOCHONDRIA PROTEIN 9, MITOCHONDRIAL"/>
    <property type="match status" value="1"/>
</dbReference>
<dbReference type="Proteomes" id="UP001610563">
    <property type="component" value="Unassembled WGS sequence"/>
</dbReference>
<protein>
    <recommendedName>
        <fullName evidence="3">Aminoglycoside phosphotransferase domain-containing protein</fullName>
    </recommendedName>
</protein>
<comment type="caution">
    <text evidence="1">The sequence shown here is derived from an EMBL/GenBank/DDBJ whole genome shotgun (WGS) entry which is preliminary data.</text>
</comment>
<organism evidence="1 2">
    <name type="scientific">Aspergillus keveii</name>
    <dbReference type="NCBI Taxonomy" id="714993"/>
    <lineage>
        <taxon>Eukaryota</taxon>
        <taxon>Fungi</taxon>
        <taxon>Dikarya</taxon>
        <taxon>Ascomycota</taxon>
        <taxon>Pezizomycotina</taxon>
        <taxon>Eurotiomycetes</taxon>
        <taxon>Eurotiomycetidae</taxon>
        <taxon>Eurotiales</taxon>
        <taxon>Aspergillaceae</taxon>
        <taxon>Aspergillus</taxon>
        <taxon>Aspergillus subgen. Nidulantes</taxon>
    </lineage>
</organism>
<evidence type="ECO:0000313" key="2">
    <source>
        <dbReference type="Proteomes" id="UP001610563"/>
    </source>
</evidence>
<reference evidence="1 2" key="1">
    <citation type="submission" date="2024-07" db="EMBL/GenBank/DDBJ databases">
        <title>Section-level genome sequencing and comparative genomics of Aspergillus sections Usti and Cavernicolus.</title>
        <authorList>
            <consortium name="Lawrence Berkeley National Laboratory"/>
            <person name="Nybo J.L."/>
            <person name="Vesth T.C."/>
            <person name="Theobald S."/>
            <person name="Frisvad J.C."/>
            <person name="Larsen T.O."/>
            <person name="Kjaerboelling I."/>
            <person name="Rothschild-Mancinelli K."/>
            <person name="Lyhne E.K."/>
            <person name="Kogle M.E."/>
            <person name="Barry K."/>
            <person name="Clum A."/>
            <person name="Na H."/>
            <person name="Ledsgaard L."/>
            <person name="Lin J."/>
            <person name="Lipzen A."/>
            <person name="Kuo A."/>
            <person name="Riley R."/>
            <person name="Mondo S."/>
            <person name="Labutti K."/>
            <person name="Haridas S."/>
            <person name="Pangalinan J."/>
            <person name="Salamov A.A."/>
            <person name="Simmons B.A."/>
            <person name="Magnuson J.K."/>
            <person name="Chen J."/>
            <person name="Drula E."/>
            <person name="Henrissat B."/>
            <person name="Wiebenga A."/>
            <person name="Lubbers R.J."/>
            <person name="Gomes A.C."/>
            <person name="Makela M.R."/>
            <person name="Stajich J."/>
            <person name="Grigoriev I.V."/>
            <person name="Mortensen U.H."/>
            <person name="De Vries R.P."/>
            <person name="Baker S.E."/>
            <person name="Andersen M.R."/>
        </authorList>
    </citation>
    <scope>NUCLEOTIDE SEQUENCE [LARGE SCALE GENOMIC DNA]</scope>
    <source>
        <strain evidence="1 2">CBS 209.92</strain>
    </source>
</reference>
<evidence type="ECO:0000313" key="1">
    <source>
        <dbReference type="EMBL" id="KAL2788132.1"/>
    </source>
</evidence>
<evidence type="ECO:0008006" key="3">
    <source>
        <dbReference type="Google" id="ProtNLM"/>
    </source>
</evidence>
<keyword evidence="2" id="KW-1185">Reference proteome</keyword>
<dbReference type="EMBL" id="JBFTWV010000084">
    <property type="protein sequence ID" value="KAL2788132.1"/>
    <property type="molecule type" value="Genomic_DNA"/>
</dbReference>
<proteinExistence type="predicted"/>
<sequence length="419" mass="47784">MDNGSELFAKLLHPSAGPARLSVASEVATRALLRDVFDLPVSRPLSWSWDAASNPVGAEYILEEMAPARRLSNLWNKWPRTLKLQLIDQVVDLENNLATVSFDKHGCIYFKEDLRVIVGEAQDINAPTLGSDALEQNLRLDSGPWNNAIHYHRAIGHNEIAWINKYAKPRRNSYGQKELVKLLDEVVSLLEKYIQLAPDLTPQPGDNPSSLLNTLWQPDLQLKNINVDPDTHKITSILDWRPAGFGSLPPPKQKRVDDAIEGEILHKYYEAQVYSRAPRLWAVLQRHRVISTLRKPALLVTGVWGNTEVLRFRQSLMNIPALWSEFFPEVPCPIEFTSEEIQRHAEEEANNKAVGSMLLKLRHNRVLPEDGMVKPQDYALASNRNRSPRRALINLAKDEEKRKLFSNLFPGYHREDSRE</sequence>
<dbReference type="PANTHER" id="PTHR36091">
    <property type="entry name" value="ALTERED INHERITANCE OF MITOCHONDRIA PROTEIN 9, MITOCHONDRIAL"/>
    <property type="match status" value="1"/>
</dbReference>
<dbReference type="InterPro" id="IPR051035">
    <property type="entry name" value="Mito_inheritance_9"/>
</dbReference>
<accession>A0ABR4FXY1</accession>
<name>A0ABR4FXY1_9EURO</name>